<dbReference type="Gene3D" id="3.10.180.10">
    <property type="entry name" value="2,3-Dihydroxybiphenyl 1,2-Dioxygenase, domain 1"/>
    <property type="match status" value="2"/>
</dbReference>
<protein>
    <recommendedName>
        <fullName evidence="1">Glyoxalase-like domain-containing protein</fullName>
    </recommendedName>
</protein>
<feature type="domain" description="Glyoxalase-like" evidence="1">
    <location>
        <begin position="7"/>
        <end position="199"/>
    </location>
</feature>
<dbReference type="EMBL" id="MRTP01000001">
    <property type="protein sequence ID" value="OMF57700.1"/>
    <property type="molecule type" value="Genomic_DNA"/>
</dbReference>
<dbReference type="PANTHER" id="PTHR40265">
    <property type="entry name" value="BLL2707 PROTEIN"/>
    <property type="match status" value="1"/>
</dbReference>
<evidence type="ECO:0000313" key="3">
    <source>
        <dbReference type="Proteomes" id="UP000187172"/>
    </source>
</evidence>
<dbReference type="RefSeq" id="WP_076165911.1">
    <property type="nucleotide sequence ID" value="NZ_MRTP01000001.1"/>
</dbReference>
<comment type="caution">
    <text evidence="2">The sequence shown here is derived from an EMBL/GenBank/DDBJ whole genome shotgun (WGS) entry which is preliminary data.</text>
</comment>
<dbReference type="Proteomes" id="UP000187172">
    <property type="component" value="Unassembled WGS sequence"/>
</dbReference>
<evidence type="ECO:0000313" key="2">
    <source>
        <dbReference type="EMBL" id="OMF57700.1"/>
    </source>
</evidence>
<sequence length="275" mass="30936">MGVQLTFDHAVHFVNKPEQAPEELAGLGIHTVNGGRHESVGTYNALTYFDLRYIEWIGIFDPKLLPPHQDTQRYGLVDTLAGDGYVEGLSRIALRTEQIDELAEQLAAEGNQVIGPVDCSRRRPDGKLLEWKLLFAGLPDEGLPLPFFIQWNDSDEDRRAELTANGTITDHARGPITLDYVAFTVRDLGKTVSRWEKWLHLEAGEAVYDDYWKGKKQVISLGSFQLVFLEPDQEGPAREYLQSRGERPFLVGLNSGQGGSPEQYVNIHGSFYHLK</sequence>
<dbReference type="SUPFAM" id="SSF54593">
    <property type="entry name" value="Glyoxalase/Bleomycin resistance protein/Dihydroxybiphenyl dioxygenase"/>
    <property type="match status" value="1"/>
</dbReference>
<dbReference type="PANTHER" id="PTHR40265:SF1">
    <property type="entry name" value="GLYOXALASE-LIKE DOMAIN-CONTAINING PROTEIN"/>
    <property type="match status" value="1"/>
</dbReference>
<name>A0A1R1F0V2_9BACL</name>
<dbReference type="Pfam" id="PF13468">
    <property type="entry name" value="Glyoxalase_3"/>
    <property type="match status" value="1"/>
</dbReference>
<dbReference type="InterPro" id="IPR029068">
    <property type="entry name" value="Glyas_Bleomycin-R_OHBP_Dase"/>
</dbReference>
<gene>
    <name evidence="2" type="ORF">BK138_03660</name>
</gene>
<evidence type="ECO:0000259" key="1">
    <source>
        <dbReference type="Pfam" id="PF13468"/>
    </source>
</evidence>
<keyword evidence="3" id="KW-1185">Reference proteome</keyword>
<accession>A0A1R1F0V2</accession>
<reference evidence="2 3" key="1">
    <citation type="submission" date="2016-11" db="EMBL/GenBank/DDBJ databases">
        <title>Paenibacillus species isolates.</title>
        <authorList>
            <person name="Beno S.M."/>
        </authorList>
    </citation>
    <scope>NUCLEOTIDE SEQUENCE [LARGE SCALE GENOMIC DNA]</scope>
    <source>
        <strain evidence="2 3">FSL R5-0378</strain>
    </source>
</reference>
<dbReference type="AlphaFoldDB" id="A0A1R1F0V2"/>
<dbReference type="InterPro" id="IPR025870">
    <property type="entry name" value="Glyoxalase-like_dom"/>
</dbReference>
<dbReference type="STRING" id="297318.BK138_03660"/>
<proteinExistence type="predicted"/>
<organism evidence="2 3">
    <name type="scientific">Paenibacillus rhizosphaerae</name>
    <dbReference type="NCBI Taxonomy" id="297318"/>
    <lineage>
        <taxon>Bacteria</taxon>
        <taxon>Bacillati</taxon>
        <taxon>Bacillota</taxon>
        <taxon>Bacilli</taxon>
        <taxon>Bacillales</taxon>
        <taxon>Paenibacillaceae</taxon>
        <taxon>Paenibacillus</taxon>
    </lineage>
</organism>